<dbReference type="EC" id="2.7.4.6" evidence="3 15"/>
<dbReference type="CDD" id="cd04413">
    <property type="entry name" value="NDPk_I"/>
    <property type="match status" value="1"/>
</dbReference>
<dbReference type="InterPro" id="IPR023005">
    <property type="entry name" value="Nucleoside_diP_kinase_AS"/>
</dbReference>
<evidence type="ECO:0000256" key="7">
    <source>
        <dbReference type="ARBA" id="ARBA00022723"/>
    </source>
</evidence>
<dbReference type="InterPro" id="IPR036850">
    <property type="entry name" value="NDK-like_dom_sf"/>
</dbReference>
<evidence type="ECO:0000256" key="13">
    <source>
        <dbReference type="PROSITE-ProRule" id="PRU00706"/>
    </source>
</evidence>
<dbReference type="Gene3D" id="3.30.70.141">
    <property type="entry name" value="Nucleoside diphosphate kinase-like domain"/>
    <property type="match status" value="1"/>
</dbReference>
<feature type="binding site" evidence="13">
    <location>
        <position position="87"/>
    </location>
    <ligand>
        <name>ATP</name>
        <dbReference type="ChEBI" id="CHEBI:30616"/>
    </ligand>
</feature>
<evidence type="ECO:0000313" key="18">
    <source>
        <dbReference type="Proteomes" id="UP000557872"/>
    </source>
</evidence>
<comment type="similarity">
    <text evidence="2 13 14">Belongs to the NDK family.</text>
</comment>
<evidence type="ECO:0000256" key="1">
    <source>
        <dbReference type="ARBA" id="ARBA00001946"/>
    </source>
</evidence>
<evidence type="ECO:0000256" key="12">
    <source>
        <dbReference type="ARBA" id="ARBA00023080"/>
    </source>
</evidence>
<comment type="catalytic activity">
    <reaction evidence="15">
        <text>a 2'-deoxyribonucleoside 5'-diphosphate + ATP = a 2'-deoxyribonucleoside 5'-triphosphate + ADP</text>
        <dbReference type="Rhea" id="RHEA:44640"/>
        <dbReference type="ChEBI" id="CHEBI:30616"/>
        <dbReference type="ChEBI" id="CHEBI:61560"/>
        <dbReference type="ChEBI" id="CHEBI:73316"/>
        <dbReference type="ChEBI" id="CHEBI:456216"/>
        <dbReference type="EC" id="2.7.4.6"/>
    </reaction>
</comment>
<evidence type="ECO:0000256" key="3">
    <source>
        <dbReference type="ARBA" id="ARBA00012966"/>
    </source>
</evidence>
<evidence type="ECO:0000256" key="9">
    <source>
        <dbReference type="ARBA" id="ARBA00022777"/>
    </source>
</evidence>
<organism evidence="17 18">
    <name type="scientific">Oceaniferula marina</name>
    <dbReference type="NCBI Taxonomy" id="2748318"/>
    <lineage>
        <taxon>Bacteria</taxon>
        <taxon>Pseudomonadati</taxon>
        <taxon>Verrucomicrobiota</taxon>
        <taxon>Verrucomicrobiia</taxon>
        <taxon>Verrucomicrobiales</taxon>
        <taxon>Verrucomicrobiaceae</taxon>
        <taxon>Oceaniferula</taxon>
    </lineage>
</organism>
<dbReference type="AlphaFoldDB" id="A0A851GBG8"/>
<dbReference type="SMART" id="SM00562">
    <property type="entry name" value="NDK"/>
    <property type="match status" value="1"/>
</dbReference>
<dbReference type="GO" id="GO:0006183">
    <property type="term" value="P:GTP biosynthetic process"/>
    <property type="evidence" value="ECO:0007669"/>
    <property type="project" value="InterPro"/>
</dbReference>
<feature type="domain" description="Nucleoside diphosphate kinase-like" evidence="16">
    <location>
        <begin position="3"/>
        <end position="140"/>
    </location>
</feature>
<evidence type="ECO:0000256" key="8">
    <source>
        <dbReference type="ARBA" id="ARBA00022741"/>
    </source>
</evidence>
<dbReference type="GO" id="GO:0004550">
    <property type="term" value="F:nucleoside diphosphate kinase activity"/>
    <property type="evidence" value="ECO:0007669"/>
    <property type="project" value="UniProtKB-EC"/>
</dbReference>
<dbReference type="GO" id="GO:0046872">
    <property type="term" value="F:metal ion binding"/>
    <property type="evidence" value="ECO:0007669"/>
    <property type="project" value="UniProtKB-KW"/>
</dbReference>
<evidence type="ECO:0000256" key="14">
    <source>
        <dbReference type="RuleBase" id="RU004011"/>
    </source>
</evidence>
<dbReference type="EMBL" id="JACBAZ010000001">
    <property type="protein sequence ID" value="NWK54292.1"/>
    <property type="molecule type" value="Genomic_DNA"/>
</dbReference>
<dbReference type="Pfam" id="PF00334">
    <property type="entry name" value="NDK"/>
    <property type="match status" value="1"/>
</dbReference>
<evidence type="ECO:0000256" key="11">
    <source>
        <dbReference type="ARBA" id="ARBA00022842"/>
    </source>
</evidence>
<dbReference type="PANTHER" id="PTHR11349">
    <property type="entry name" value="NUCLEOSIDE DIPHOSPHATE KINASE"/>
    <property type="match status" value="1"/>
</dbReference>
<evidence type="ECO:0000256" key="6">
    <source>
        <dbReference type="ARBA" id="ARBA00022679"/>
    </source>
</evidence>
<feature type="binding site" evidence="13">
    <location>
        <position position="104"/>
    </location>
    <ligand>
        <name>ATP</name>
        <dbReference type="ChEBI" id="CHEBI:30616"/>
    </ligand>
</feature>
<feature type="binding site" evidence="13">
    <location>
        <position position="93"/>
    </location>
    <ligand>
        <name>ATP</name>
        <dbReference type="ChEBI" id="CHEBI:30616"/>
    </ligand>
</feature>
<keyword evidence="9 15" id="KW-0418">Kinase</keyword>
<evidence type="ECO:0000256" key="15">
    <source>
        <dbReference type="RuleBase" id="RU004013"/>
    </source>
</evidence>
<feature type="binding site" evidence="13">
    <location>
        <position position="114"/>
    </location>
    <ligand>
        <name>ATP</name>
        <dbReference type="ChEBI" id="CHEBI:30616"/>
    </ligand>
</feature>
<dbReference type="PRINTS" id="PR01243">
    <property type="entry name" value="NUCDPKINASE"/>
</dbReference>
<feature type="active site" description="Pros-phosphohistidine intermediate" evidence="13">
    <location>
        <position position="117"/>
    </location>
</feature>
<comment type="cofactor">
    <cofactor evidence="1">
        <name>Mg(2+)</name>
        <dbReference type="ChEBI" id="CHEBI:18420"/>
    </cofactor>
</comment>
<feature type="binding site" evidence="13">
    <location>
        <position position="11"/>
    </location>
    <ligand>
        <name>ATP</name>
        <dbReference type="ChEBI" id="CHEBI:30616"/>
    </ligand>
</feature>
<evidence type="ECO:0000256" key="5">
    <source>
        <dbReference type="ARBA" id="ARBA00022553"/>
    </source>
</evidence>
<sequence>MSKETTLILLKPDAIEKNIVGLVLSRFQEIGFSIHGIKMMQLSEELLAEHYSHIADQPFFPNIVKFMTSTPVIAIAFEGENAIRRARELMGPTNSLEAPAGTIRGNYGQDMMVNVCHASDGPEAAQVELKRFFSKDELFTFPAK</sequence>
<dbReference type="Proteomes" id="UP000557872">
    <property type="component" value="Unassembled WGS sequence"/>
</dbReference>
<dbReference type="GO" id="GO:0005524">
    <property type="term" value="F:ATP binding"/>
    <property type="evidence" value="ECO:0007669"/>
    <property type="project" value="UniProtKB-KW"/>
</dbReference>
<evidence type="ECO:0000259" key="16">
    <source>
        <dbReference type="SMART" id="SM00562"/>
    </source>
</evidence>
<feature type="binding site" evidence="13">
    <location>
        <position position="59"/>
    </location>
    <ligand>
        <name>ATP</name>
        <dbReference type="ChEBI" id="CHEBI:30616"/>
    </ligand>
</feature>
<comment type="caution">
    <text evidence="17">The sequence shown here is derived from an EMBL/GenBank/DDBJ whole genome shotgun (WGS) entry which is preliminary data.</text>
</comment>
<keyword evidence="6 15" id="KW-0808">Transferase</keyword>
<name>A0A851GBG8_9BACT</name>
<proteinExistence type="inferred from homology"/>
<keyword evidence="7" id="KW-0479">Metal-binding</keyword>
<keyword evidence="11" id="KW-0460">Magnesium</keyword>
<dbReference type="InterPro" id="IPR001564">
    <property type="entry name" value="Nucleoside_diP_kinase"/>
</dbReference>
<keyword evidence="10 15" id="KW-0067">ATP-binding</keyword>
<protein>
    <recommendedName>
        <fullName evidence="4 15">Nucleoside diphosphate kinase</fullName>
        <ecNumber evidence="3 15">2.7.4.6</ecNumber>
    </recommendedName>
</protein>
<dbReference type="GO" id="GO:0006228">
    <property type="term" value="P:UTP biosynthetic process"/>
    <property type="evidence" value="ECO:0007669"/>
    <property type="project" value="InterPro"/>
</dbReference>
<evidence type="ECO:0000256" key="4">
    <source>
        <dbReference type="ARBA" id="ARBA00017632"/>
    </source>
</evidence>
<evidence type="ECO:0000256" key="10">
    <source>
        <dbReference type="ARBA" id="ARBA00022840"/>
    </source>
</evidence>
<dbReference type="PROSITE" id="PS51374">
    <property type="entry name" value="NDPK_LIKE"/>
    <property type="match status" value="1"/>
</dbReference>
<dbReference type="FunFam" id="3.30.70.141:FF:000003">
    <property type="entry name" value="Nucleoside diphosphate kinase"/>
    <property type="match status" value="1"/>
</dbReference>
<evidence type="ECO:0000313" key="17">
    <source>
        <dbReference type="EMBL" id="NWK54292.1"/>
    </source>
</evidence>
<accession>A0A851GBG8</accession>
<dbReference type="InterPro" id="IPR034907">
    <property type="entry name" value="NDK-like_dom"/>
</dbReference>
<keyword evidence="8 15" id="KW-0547">Nucleotide-binding</keyword>
<dbReference type="SUPFAM" id="SSF54919">
    <property type="entry name" value="Nucleoside diphosphate kinase, NDK"/>
    <property type="match status" value="1"/>
</dbReference>
<dbReference type="RefSeq" id="WP_178930829.1">
    <property type="nucleotide sequence ID" value="NZ_JACBAZ010000001.1"/>
</dbReference>
<keyword evidence="5" id="KW-0597">Phosphoprotein</keyword>
<gene>
    <name evidence="17" type="primary">ndk</name>
    <name evidence="17" type="ORF">HW115_01620</name>
</gene>
<evidence type="ECO:0000256" key="2">
    <source>
        <dbReference type="ARBA" id="ARBA00008142"/>
    </source>
</evidence>
<keyword evidence="12" id="KW-0546">Nucleotide metabolism</keyword>
<reference evidence="17 18" key="1">
    <citation type="submission" date="2020-07" db="EMBL/GenBank/DDBJ databases">
        <title>Roseicoccus Jingziensis gen. nov., sp. nov., isolated from coastal seawater.</title>
        <authorList>
            <person name="Feng X."/>
        </authorList>
    </citation>
    <scope>NUCLEOTIDE SEQUENCE [LARGE SCALE GENOMIC DNA]</scope>
    <source>
        <strain evidence="17 18">N1E253</strain>
    </source>
</reference>
<dbReference type="PROSITE" id="PS00469">
    <property type="entry name" value="NDPK"/>
    <property type="match status" value="1"/>
</dbReference>
<dbReference type="GO" id="GO:0006241">
    <property type="term" value="P:CTP biosynthetic process"/>
    <property type="evidence" value="ECO:0007669"/>
    <property type="project" value="InterPro"/>
</dbReference>
<keyword evidence="18" id="KW-1185">Reference proteome</keyword>
<dbReference type="NCBIfam" id="NF001908">
    <property type="entry name" value="PRK00668.1"/>
    <property type="match status" value="1"/>
</dbReference>